<dbReference type="PRINTS" id="PR00407">
    <property type="entry name" value="EUMOPTERIN"/>
</dbReference>
<reference evidence="3 4" key="1">
    <citation type="submission" date="2015-07" db="EMBL/GenBank/DDBJ databases">
        <title>Comparative genomics of the Sigatoka disease complex on banana suggests a link between parallel evolutionary changes in Pseudocercospora fijiensis and Pseudocercospora eumusae and increased virulence on the banana host.</title>
        <authorList>
            <person name="Chang T.-C."/>
            <person name="Salvucci A."/>
            <person name="Crous P.W."/>
            <person name="Stergiopoulos I."/>
        </authorList>
    </citation>
    <scope>NUCLEOTIDE SEQUENCE [LARGE SCALE GENOMIC DNA]</scope>
    <source>
        <strain evidence="3 4">CBS 116634</strain>
    </source>
</reference>
<comment type="caution">
    <text evidence="3">The sequence shown here is derived from an EMBL/GenBank/DDBJ whole genome shotgun (WGS) entry which is preliminary data.</text>
</comment>
<dbReference type="PANTHER" id="PTHR19372">
    <property type="entry name" value="SULFITE REDUCTASE"/>
    <property type="match status" value="1"/>
</dbReference>
<dbReference type="EMBL" id="LFZO01000240">
    <property type="protein sequence ID" value="KXT10754.1"/>
    <property type="molecule type" value="Genomic_DNA"/>
</dbReference>
<gene>
    <name evidence="3" type="ORF">AC579_6853</name>
</gene>
<protein>
    <recommendedName>
        <fullName evidence="2">Oxidoreductase molybdopterin-binding domain-containing protein</fullName>
    </recommendedName>
</protein>
<dbReference type="GO" id="GO:0006790">
    <property type="term" value="P:sulfur compound metabolic process"/>
    <property type="evidence" value="ECO:0007669"/>
    <property type="project" value="TreeGrafter"/>
</dbReference>
<feature type="domain" description="Oxidoreductase molybdopterin-binding" evidence="2">
    <location>
        <begin position="79"/>
        <end position="243"/>
    </location>
</feature>
<dbReference type="AlphaFoldDB" id="A0A139I7T1"/>
<proteinExistence type="predicted"/>
<feature type="region of interest" description="Disordered" evidence="1">
    <location>
        <begin position="1"/>
        <end position="27"/>
    </location>
</feature>
<evidence type="ECO:0000313" key="3">
    <source>
        <dbReference type="EMBL" id="KXT10754.1"/>
    </source>
</evidence>
<dbReference type="PANTHER" id="PTHR19372:SF7">
    <property type="entry name" value="SULFITE OXIDASE, MITOCHONDRIAL"/>
    <property type="match status" value="1"/>
</dbReference>
<dbReference type="Gene3D" id="3.90.420.10">
    <property type="entry name" value="Oxidoreductase, molybdopterin-binding domain"/>
    <property type="match status" value="1"/>
</dbReference>
<dbReference type="OrthoDB" id="10051395at2759"/>
<organism evidence="3 4">
    <name type="scientific">Pseudocercospora musae</name>
    <dbReference type="NCBI Taxonomy" id="113226"/>
    <lineage>
        <taxon>Eukaryota</taxon>
        <taxon>Fungi</taxon>
        <taxon>Dikarya</taxon>
        <taxon>Ascomycota</taxon>
        <taxon>Pezizomycotina</taxon>
        <taxon>Dothideomycetes</taxon>
        <taxon>Dothideomycetidae</taxon>
        <taxon>Mycosphaerellales</taxon>
        <taxon>Mycosphaerellaceae</taxon>
        <taxon>Pseudocercospora</taxon>
    </lineage>
</organism>
<evidence type="ECO:0000313" key="4">
    <source>
        <dbReference type="Proteomes" id="UP000073492"/>
    </source>
</evidence>
<name>A0A139I7T1_9PEZI</name>
<keyword evidence="4" id="KW-1185">Reference proteome</keyword>
<dbReference type="GO" id="GO:0020037">
    <property type="term" value="F:heme binding"/>
    <property type="evidence" value="ECO:0007669"/>
    <property type="project" value="TreeGrafter"/>
</dbReference>
<sequence>MTSSVADDASPPAVTNRIHQKERSGDPGQVKLIEPLRYDEERNSFIKLDPAGFFIRHPPKPHRLKTFITSDHDLFQTIHMGVAVIDTSAWRLTVTGLVKSPFSIDLPTLKLFPSTTMTSFHECYGSPLKPPLEPLWRIGNVAWTGVRLKTLLNLAQPLASAKYIWSEGLDRGTFATLSSDRYQKDIPIRKAMSDEVMLAYAIDGEALSKERGGPVRLIVPGYFGTNSTKWICKIDVQEKRAKGTIFTTRFYNHEGDVRRPVWEVEVNSMITTPEPNEVLLEDKVVVEGWAWDEVGVDGVELAEVLEDDEVGKGKIHCHGKGQGEGWEDTAFGGT</sequence>
<dbReference type="GO" id="GO:0005739">
    <property type="term" value="C:mitochondrion"/>
    <property type="evidence" value="ECO:0007669"/>
    <property type="project" value="TreeGrafter"/>
</dbReference>
<dbReference type="Pfam" id="PF00174">
    <property type="entry name" value="Oxidored_molyb"/>
    <property type="match status" value="1"/>
</dbReference>
<dbReference type="InterPro" id="IPR008335">
    <property type="entry name" value="Mopterin_OxRdtase_euk"/>
</dbReference>
<accession>A0A139I7T1</accession>
<dbReference type="STRING" id="113226.A0A139I7T1"/>
<evidence type="ECO:0000259" key="2">
    <source>
        <dbReference type="Pfam" id="PF00174"/>
    </source>
</evidence>
<evidence type="ECO:0000256" key="1">
    <source>
        <dbReference type="SAM" id="MobiDB-lite"/>
    </source>
</evidence>
<dbReference type="SUPFAM" id="SSF56524">
    <property type="entry name" value="Oxidoreductase molybdopterin-binding domain"/>
    <property type="match status" value="1"/>
</dbReference>
<dbReference type="InterPro" id="IPR036374">
    <property type="entry name" value="OxRdtase_Mopterin-bd_sf"/>
</dbReference>
<dbReference type="InterPro" id="IPR000572">
    <property type="entry name" value="OxRdtase_Mopterin-bd_dom"/>
</dbReference>
<dbReference type="Proteomes" id="UP000073492">
    <property type="component" value="Unassembled WGS sequence"/>
</dbReference>
<dbReference type="GO" id="GO:0043546">
    <property type="term" value="F:molybdopterin cofactor binding"/>
    <property type="evidence" value="ECO:0007669"/>
    <property type="project" value="TreeGrafter"/>
</dbReference>
<dbReference type="GO" id="GO:0008482">
    <property type="term" value="F:sulfite oxidase activity"/>
    <property type="evidence" value="ECO:0007669"/>
    <property type="project" value="TreeGrafter"/>
</dbReference>